<dbReference type="Proteomes" id="UP001237105">
    <property type="component" value="Unassembled WGS sequence"/>
</dbReference>
<evidence type="ECO:0000256" key="8">
    <source>
        <dbReference type="SAM" id="MobiDB-lite"/>
    </source>
</evidence>
<dbReference type="SMART" id="SM00220">
    <property type="entry name" value="S_TKc"/>
    <property type="match status" value="1"/>
</dbReference>
<reference evidence="11 12" key="1">
    <citation type="submission" date="2023-05" db="EMBL/GenBank/DDBJ databases">
        <title>Draft genome sequence of Streptomyces sp. B-S-A12 isolated from a cave soil in Thailand.</title>
        <authorList>
            <person name="Chamroensaksri N."/>
            <person name="Muangham S."/>
        </authorList>
    </citation>
    <scope>NUCLEOTIDE SEQUENCE [LARGE SCALE GENOMIC DNA]</scope>
    <source>
        <strain evidence="11 12">B-S-A12</strain>
    </source>
</reference>
<feature type="compositionally biased region" description="Basic and acidic residues" evidence="8">
    <location>
        <begin position="411"/>
        <end position="420"/>
    </location>
</feature>
<feature type="domain" description="Protein kinase" evidence="10">
    <location>
        <begin position="17"/>
        <end position="273"/>
    </location>
</feature>
<dbReference type="CDD" id="cd14014">
    <property type="entry name" value="STKc_PknB_like"/>
    <property type="match status" value="1"/>
</dbReference>
<keyword evidence="2" id="KW-0723">Serine/threonine-protein kinase</keyword>
<dbReference type="PANTHER" id="PTHR43289">
    <property type="entry name" value="MITOGEN-ACTIVATED PROTEIN KINASE KINASE KINASE 20-RELATED"/>
    <property type="match status" value="1"/>
</dbReference>
<evidence type="ECO:0000313" key="11">
    <source>
        <dbReference type="EMBL" id="MDI3422423.1"/>
    </source>
</evidence>
<evidence type="ECO:0000256" key="7">
    <source>
        <dbReference type="PROSITE-ProRule" id="PRU10141"/>
    </source>
</evidence>
<dbReference type="InterPro" id="IPR011009">
    <property type="entry name" value="Kinase-like_dom_sf"/>
</dbReference>
<evidence type="ECO:0000259" key="10">
    <source>
        <dbReference type="PROSITE" id="PS50011"/>
    </source>
</evidence>
<keyword evidence="6 7" id="KW-0067">ATP-binding</keyword>
<organism evidence="11 12">
    <name type="scientific">Streptomyces luteolus</name>
    <dbReference type="NCBI Taxonomy" id="3043615"/>
    <lineage>
        <taxon>Bacteria</taxon>
        <taxon>Bacillati</taxon>
        <taxon>Actinomycetota</taxon>
        <taxon>Actinomycetes</taxon>
        <taxon>Kitasatosporales</taxon>
        <taxon>Streptomycetaceae</taxon>
        <taxon>Streptomyces</taxon>
    </lineage>
</organism>
<feature type="compositionally biased region" description="Pro residues" evidence="8">
    <location>
        <begin position="309"/>
        <end position="322"/>
    </location>
</feature>
<dbReference type="SUPFAM" id="SSF56112">
    <property type="entry name" value="Protein kinase-like (PK-like)"/>
    <property type="match status" value="1"/>
</dbReference>
<keyword evidence="3" id="KW-0808">Transferase</keyword>
<keyword evidence="12" id="KW-1185">Reference proteome</keyword>
<dbReference type="PROSITE" id="PS50011">
    <property type="entry name" value="PROTEIN_KINASE_DOM"/>
    <property type="match status" value="1"/>
</dbReference>
<dbReference type="EMBL" id="JASCIS010000036">
    <property type="protein sequence ID" value="MDI3422423.1"/>
    <property type="molecule type" value="Genomic_DNA"/>
</dbReference>
<evidence type="ECO:0000256" key="4">
    <source>
        <dbReference type="ARBA" id="ARBA00022741"/>
    </source>
</evidence>
<feature type="region of interest" description="Disordered" evidence="8">
    <location>
        <begin position="366"/>
        <end position="435"/>
    </location>
</feature>
<dbReference type="InterPro" id="IPR000719">
    <property type="entry name" value="Prot_kinase_dom"/>
</dbReference>
<keyword evidence="9" id="KW-1133">Transmembrane helix</keyword>
<feature type="region of interest" description="Disordered" evidence="8">
    <location>
        <begin position="278"/>
        <end position="338"/>
    </location>
</feature>
<accession>A0ABT6T4V8</accession>
<dbReference type="InterPro" id="IPR017441">
    <property type="entry name" value="Protein_kinase_ATP_BS"/>
</dbReference>
<dbReference type="GO" id="GO:0016301">
    <property type="term" value="F:kinase activity"/>
    <property type="evidence" value="ECO:0007669"/>
    <property type="project" value="UniProtKB-KW"/>
</dbReference>
<dbReference type="PROSITE" id="PS00107">
    <property type="entry name" value="PROTEIN_KINASE_ATP"/>
    <property type="match status" value="1"/>
</dbReference>
<keyword evidence="5 11" id="KW-0418">Kinase</keyword>
<feature type="compositionally biased region" description="Gly residues" evidence="8">
    <location>
        <begin position="366"/>
        <end position="384"/>
    </location>
</feature>
<feature type="compositionally biased region" description="Low complexity" evidence="8">
    <location>
        <begin position="390"/>
        <end position="407"/>
    </location>
</feature>
<evidence type="ECO:0000313" key="12">
    <source>
        <dbReference type="Proteomes" id="UP001237105"/>
    </source>
</evidence>
<keyword evidence="4 7" id="KW-0547">Nucleotide-binding</keyword>
<dbReference type="PROSITE" id="PS00108">
    <property type="entry name" value="PROTEIN_KINASE_ST"/>
    <property type="match status" value="1"/>
</dbReference>
<feature type="compositionally biased region" description="Polar residues" evidence="8">
    <location>
        <begin position="329"/>
        <end position="338"/>
    </location>
</feature>
<feature type="transmembrane region" description="Helical" evidence="9">
    <location>
        <begin position="342"/>
        <end position="363"/>
    </location>
</feature>
<gene>
    <name evidence="11" type="ORF">QIT00_28440</name>
</gene>
<dbReference type="Pfam" id="PF00069">
    <property type="entry name" value="Pkinase"/>
    <property type="match status" value="1"/>
</dbReference>
<feature type="binding site" evidence="7">
    <location>
        <position position="46"/>
    </location>
    <ligand>
        <name>ATP</name>
        <dbReference type="ChEBI" id="CHEBI:30616"/>
    </ligand>
</feature>
<dbReference type="EC" id="2.7.11.1" evidence="1"/>
<dbReference type="InterPro" id="IPR008271">
    <property type="entry name" value="Ser/Thr_kinase_AS"/>
</dbReference>
<comment type="caution">
    <text evidence="11">The sequence shown here is derived from an EMBL/GenBank/DDBJ whole genome shotgun (WGS) entry which is preliminary data.</text>
</comment>
<evidence type="ECO:0000256" key="9">
    <source>
        <dbReference type="SAM" id="Phobius"/>
    </source>
</evidence>
<evidence type="ECO:0000256" key="1">
    <source>
        <dbReference type="ARBA" id="ARBA00012513"/>
    </source>
</evidence>
<evidence type="ECO:0000256" key="2">
    <source>
        <dbReference type="ARBA" id="ARBA00022527"/>
    </source>
</evidence>
<dbReference type="PANTHER" id="PTHR43289:SF6">
    <property type="entry name" value="SERINE_THREONINE-PROTEIN KINASE NEKL-3"/>
    <property type="match status" value="1"/>
</dbReference>
<protein>
    <recommendedName>
        <fullName evidence="1">non-specific serine/threonine protein kinase</fullName>
        <ecNumber evidence="1">2.7.11.1</ecNumber>
    </recommendedName>
</protein>
<dbReference type="Gene3D" id="3.30.200.20">
    <property type="entry name" value="Phosphorylase Kinase, domain 1"/>
    <property type="match status" value="1"/>
</dbReference>
<keyword evidence="9" id="KW-0812">Transmembrane</keyword>
<proteinExistence type="predicted"/>
<name>A0ABT6T4V8_9ACTN</name>
<keyword evidence="9" id="KW-0472">Membrane</keyword>
<sequence>MNGDGDAARSRVVDGRFELIERLGSGGMGTVWRARDTALHREVALKEVRSPDPALSPDADRVLRERVLREARALARLSHPHVVTIHHIVDAAADGHPWLVMELLPGHTLQDRLAQGPLGPREAARLGRQVLSALRAAHAAGIQHRDVKPANVMLRADGSAVLTDFGIAALQGTSALTATGDLIGSPEYIAPERIRGTDDDPASDLWSLGLVLYVAVEGVSPMRRATTLATLAAVLDEPVPPPVRSGPLAPVLSALLVRDPAARPDAVRLDAMLARAESGEPPLWSAQPTRTSYAPTPPPPPTALDSPRPAAPGHPGPGPYAPVPAQAPTRRQQPSGRSRTPVIVTVIAVAVALVVGAGALFALRGGGGGGGGGGGERTEGGGGPKPTRTSGSGPSQSAGPGPSKSPGRGAGPDRGKEPAPTRKPSRTQQPPAAGSWVAQLFSEPVSTGTAARDKRLANIRKTVPGARYVRSDNYASLKPGYWVIYAPGPFADGRAALNHCATLGRNSPNTCVGRYLSHDRADFPLQCRPPSANPTGRCTRP</sequence>
<evidence type="ECO:0000256" key="6">
    <source>
        <dbReference type="ARBA" id="ARBA00022840"/>
    </source>
</evidence>
<evidence type="ECO:0000256" key="3">
    <source>
        <dbReference type="ARBA" id="ARBA00022679"/>
    </source>
</evidence>
<evidence type="ECO:0000256" key="5">
    <source>
        <dbReference type="ARBA" id="ARBA00022777"/>
    </source>
</evidence>
<dbReference type="RefSeq" id="WP_282538276.1">
    <property type="nucleotide sequence ID" value="NZ_JASCIS010000036.1"/>
</dbReference>
<dbReference type="Gene3D" id="1.10.510.10">
    <property type="entry name" value="Transferase(Phosphotransferase) domain 1"/>
    <property type="match status" value="1"/>
</dbReference>